<dbReference type="AlphaFoldDB" id="A0A2A2J9B0"/>
<keyword evidence="6" id="KW-1133">Transmembrane helix</keyword>
<dbReference type="CDD" id="cd00756">
    <property type="entry name" value="MoaE"/>
    <property type="match status" value="1"/>
</dbReference>
<dbReference type="FunFam" id="3.90.1170.40:FF:000002">
    <property type="entry name" value="Molybdopterin synthase catalytic subunit"/>
    <property type="match status" value="1"/>
</dbReference>
<evidence type="ECO:0000313" key="7">
    <source>
        <dbReference type="EMBL" id="PAV58247.1"/>
    </source>
</evidence>
<organism evidence="7 8">
    <name type="scientific">Diploscapter pachys</name>
    <dbReference type="NCBI Taxonomy" id="2018661"/>
    <lineage>
        <taxon>Eukaryota</taxon>
        <taxon>Metazoa</taxon>
        <taxon>Ecdysozoa</taxon>
        <taxon>Nematoda</taxon>
        <taxon>Chromadorea</taxon>
        <taxon>Rhabditida</taxon>
        <taxon>Rhabditina</taxon>
        <taxon>Rhabditomorpha</taxon>
        <taxon>Rhabditoidea</taxon>
        <taxon>Rhabditidae</taxon>
        <taxon>Diploscapter</taxon>
    </lineage>
</organism>
<comment type="subcellular location">
    <subcellularLocation>
        <location evidence="4">Cytoplasm</location>
    </subcellularLocation>
</comment>
<comment type="catalytic activity">
    <reaction evidence="4">
        <text>2 [molybdopterin-synthase sulfur-carrier protein]-C-terminal-Gly-aminoethanethioate + cyclic pyranopterin phosphate + H2O = molybdopterin + 2 [molybdopterin-synthase sulfur-carrier protein]-C-terminal Gly-Gly + 2 H(+)</text>
        <dbReference type="Rhea" id="RHEA:26333"/>
        <dbReference type="Rhea" id="RHEA-COMP:12202"/>
        <dbReference type="Rhea" id="RHEA-COMP:19907"/>
        <dbReference type="ChEBI" id="CHEBI:15377"/>
        <dbReference type="ChEBI" id="CHEBI:15378"/>
        <dbReference type="ChEBI" id="CHEBI:58698"/>
        <dbReference type="ChEBI" id="CHEBI:59648"/>
        <dbReference type="ChEBI" id="CHEBI:90778"/>
        <dbReference type="ChEBI" id="CHEBI:232372"/>
        <dbReference type="EC" id="2.8.1.12"/>
    </reaction>
</comment>
<feature type="binding site" evidence="4">
    <location>
        <begin position="783"/>
        <end position="784"/>
    </location>
    <ligand>
        <name>substrate</name>
    </ligand>
</feature>
<dbReference type="EC" id="2.8.1.12" evidence="4"/>
<keyword evidence="6" id="KW-0812">Transmembrane</keyword>
<dbReference type="Gene3D" id="3.40.50.300">
    <property type="entry name" value="P-loop containing nucleotide triphosphate hydrolases"/>
    <property type="match status" value="1"/>
</dbReference>
<dbReference type="InterPro" id="IPR004988">
    <property type="entry name" value="DUF273"/>
</dbReference>
<evidence type="ECO:0000256" key="1">
    <source>
        <dbReference type="ARBA" id="ARBA00022490"/>
    </source>
</evidence>
<reference evidence="7 8" key="1">
    <citation type="journal article" date="2017" name="Curr. Biol.">
        <title>Genome architecture and evolution of a unichromosomal asexual nematode.</title>
        <authorList>
            <person name="Fradin H."/>
            <person name="Zegar C."/>
            <person name="Gutwein M."/>
            <person name="Lucas J."/>
            <person name="Kovtun M."/>
            <person name="Corcoran D."/>
            <person name="Baugh L.R."/>
            <person name="Kiontke K."/>
            <person name="Gunsalus K."/>
            <person name="Fitch D.H."/>
            <person name="Piano F."/>
        </authorList>
    </citation>
    <scope>NUCLEOTIDE SEQUENCE [LARGE SCALE GENOMIC DNA]</scope>
    <source>
        <strain evidence="7">PF1309</strain>
    </source>
</reference>
<protein>
    <recommendedName>
        <fullName evidence="4">Molybdopterin synthase catalytic subunit</fullName>
        <ecNumber evidence="4">2.8.1.12</ecNumber>
    </recommendedName>
    <alternativeName>
        <fullName evidence="4">Molybdenum cofactor synthesis protein 2 large subunit</fullName>
    </alternativeName>
    <alternativeName>
        <fullName evidence="4">Molybdenum cofactor synthesis protein 2B</fullName>
        <shortName evidence="4">MOCS2B</shortName>
    </alternativeName>
</protein>
<dbReference type="GO" id="GO:1990140">
    <property type="term" value="C:molybdopterin synthase complex"/>
    <property type="evidence" value="ECO:0007669"/>
    <property type="project" value="UniProtKB-UniRule"/>
</dbReference>
<dbReference type="InterPro" id="IPR003448">
    <property type="entry name" value="Mopterin_biosynth_MoaE"/>
</dbReference>
<feature type="compositionally biased region" description="Basic and acidic residues" evidence="5">
    <location>
        <begin position="846"/>
        <end position="856"/>
    </location>
</feature>
<dbReference type="InterPro" id="IPR036563">
    <property type="entry name" value="MoaE_sf"/>
</dbReference>
<dbReference type="PANTHER" id="PTHR31562:SF2">
    <property type="entry name" value="NUCLEOTIDE-DIPHOSPHO-SUGAR TRANSFERASE"/>
    <property type="match status" value="1"/>
</dbReference>
<comment type="subunit">
    <text evidence="4">Heterotetramer; composed of 2 small (MOCS2A) and 2 large (MOCS2B) subunits.</text>
</comment>
<dbReference type="OrthoDB" id="5531344at2759"/>
<comment type="similarity">
    <text evidence="4">Belongs to the MoaE family. MOCS2B subfamily.</text>
</comment>
<dbReference type="STRING" id="2018661.A0A2A2J9B0"/>
<accession>A0A2A2J9B0</accession>
<evidence type="ECO:0000313" key="8">
    <source>
        <dbReference type="Proteomes" id="UP000218231"/>
    </source>
</evidence>
<gene>
    <name evidence="7" type="ORF">WR25_11904</name>
</gene>
<dbReference type="Gene3D" id="3.90.1170.40">
    <property type="entry name" value="Molybdopterin biosynthesis MoaE subunit"/>
    <property type="match status" value="1"/>
</dbReference>
<dbReference type="Pfam" id="PF03314">
    <property type="entry name" value="DUF273"/>
    <property type="match status" value="1"/>
</dbReference>
<dbReference type="InterPro" id="IPR028888">
    <property type="entry name" value="MOCS2B_euk"/>
</dbReference>
<comment type="caution">
    <text evidence="7">The sequence shown here is derived from an EMBL/GenBank/DDBJ whole genome shotgun (WGS) entry which is preliminary data.</text>
</comment>
<feature type="binding site" evidence="4">
    <location>
        <begin position="806"/>
        <end position="808"/>
    </location>
    <ligand>
        <name>substrate</name>
    </ligand>
</feature>
<dbReference type="Pfam" id="PF02391">
    <property type="entry name" value="MoaE"/>
    <property type="match status" value="1"/>
</dbReference>
<dbReference type="EMBL" id="LIAE01010590">
    <property type="protein sequence ID" value="PAV58247.1"/>
    <property type="molecule type" value="Genomic_DNA"/>
</dbReference>
<feature type="region of interest" description="Disordered" evidence="5">
    <location>
        <begin position="832"/>
        <end position="856"/>
    </location>
</feature>
<comment type="pathway">
    <text evidence="4">Cofactor biosynthesis; molybdopterin biosynthesis.</text>
</comment>
<feature type="transmembrane region" description="Helical" evidence="6">
    <location>
        <begin position="21"/>
        <end position="41"/>
    </location>
</feature>
<dbReference type="InterPro" id="IPR029044">
    <property type="entry name" value="Nucleotide-diphossugar_trans"/>
</dbReference>
<dbReference type="GO" id="GO:0006777">
    <property type="term" value="P:Mo-molybdopterin cofactor biosynthetic process"/>
    <property type="evidence" value="ECO:0007669"/>
    <property type="project" value="UniProtKB-UniRule"/>
</dbReference>
<dbReference type="GO" id="GO:0030366">
    <property type="term" value="F:molybdopterin synthase activity"/>
    <property type="evidence" value="ECO:0007669"/>
    <property type="project" value="UniProtKB-UniRule"/>
</dbReference>
<evidence type="ECO:0000256" key="3">
    <source>
        <dbReference type="ARBA" id="ARBA00023150"/>
    </source>
</evidence>
<keyword evidence="6" id="KW-0472">Membrane</keyword>
<proteinExistence type="inferred from homology"/>
<dbReference type="HAMAP" id="MF_03052">
    <property type="entry name" value="MOC2B"/>
    <property type="match status" value="1"/>
</dbReference>
<dbReference type="SUPFAM" id="SSF52540">
    <property type="entry name" value="P-loop containing nucleoside triphosphate hydrolases"/>
    <property type="match status" value="1"/>
</dbReference>
<sequence>MSPIRINTSFVLGVLRHWKRMIFLLSLIVLLIVEEVNYGYFYTIYMNHYNKEVTFPVTVKRADTQRIPIGIVIVLGSNEDKRQYELALDTVTCYAAMHNYTLYTVVAKEQPKAMEKCRKHKDFMFLRHCIVSFLSLNWPEQWLLFLDADMGVINPNHLIEEYLPRKPDQSQIVFYQRIMNNEVMAGSYLFRNADYARKFLSFWANYEFKVPQSFHGTDNGAIHSAIVEFALPALLEERKMCEKLWKKSRDYETLAIYEICIQDILVQIVIPEIKILQKGRISWARDGWLTSSMWSPRDFILHDLLLTCSVPHLHRCLCRAPPLSRPVNPMEKPRDMELIKQMAKSVASVVNTSPNGDFNEQVRRVLGVTNGIELTTRLEDLFAKFFISVPSPTKTTQNGSALYSHLSPQLAAQQQPFSQITGTQQSRVGVGVWSDDEMMGSLDSPAALGNGECSLDSFNDIMFTQESEAASTRGRVLAIAGCTNSGKTTIASKLQEMFIHEGGTVKVVSQDEFYLPKEKVNKVFYKKLIGVMKRRGSQGSQSSGMSAAGGDSDDFYYNYDCTTALDKMAMINAIKEAAMEFDYVILEGNMITEIQEAMDLCDRIIFLMINQRTCRRRRDTRTYDPPDVDSYFDDVVWPAYKKHLAHALAMGREDKRFAFVDVSSETDDLSESGLLSLIHSFTDDVIRLTFHPISVEELTQLITSPSCGAISVFVGTTRDTFNGRKVTRLDYESYDEMAYKECRKICSLVRQHFPTVERCVIAHRLGEVPIGETSVVVACASPHRKDAIHATEMAVDALKSTVPIWKKELYEDGGCSWKENGEFSPHVVEKDGVALDPTHPSPPPCTEEKSFAEATRNRDSNRKMFWLKQMLRQMRQ</sequence>
<evidence type="ECO:0000256" key="4">
    <source>
        <dbReference type="HAMAP-Rule" id="MF_03052"/>
    </source>
</evidence>
<keyword evidence="3 4" id="KW-0501">Molybdenum cofactor biosynthesis</keyword>
<dbReference type="SUPFAM" id="SSF54690">
    <property type="entry name" value="Molybdopterin synthase subunit MoaE"/>
    <property type="match status" value="1"/>
</dbReference>
<dbReference type="InterPro" id="IPR027417">
    <property type="entry name" value="P-loop_NTPase"/>
</dbReference>
<keyword evidence="1 4" id="KW-0963">Cytoplasm</keyword>
<evidence type="ECO:0000256" key="5">
    <source>
        <dbReference type="SAM" id="MobiDB-lite"/>
    </source>
</evidence>
<keyword evidence="2 4" id="KW-0808">Transferase</keyword>
<dbReference type="UniPathway" id="UPA00344"/>
<feature type="binding site" evidence="4">
    <location>
        <position position="799"/>
    </location>
    <ligand>
        <name>substrate</name>
    </ligand>
</feature>
<dbReference type="Proteomes" id="UP000218231">
    <property type="component" value="Unassembled WGS sequence"/>
</dbReference>
<dbReference type="PANTHER" id="PTHR31562">
    <property type="entry name" value="PROTEIN CBG18972"/>
    <property type="match status" value="1"/>
</dbReference>
<name>A0A2A2J9B0_9BILA</name>
<evidence type="ECO:0000256" key="6">
    <source>
        <dbReference type="SAM" id="Phobius"/>
    </source>
</evidence>
<evidence type="ECO:0000256" key="2">
    <source>
        <dbReference type="ARBA" id="ARBA00022679"/>
    </source>
</evidence>
<dbReference type="Gene3D" id="3.90.550.10">
    <property type="entry name" value="Spore Coat Polysaccharide Biosynthesis Protein SpsA, Chain A"/>
    <property type="match status" value="1"/>
</dbReference>
<keyword evidence="8" id="KW-1185">Reference proteome</keyword>
<comment type="function">
    <text evidence="4">Catalytic subunit of the molybdopterin synthase complex, a complex that catalyzes the conversion of precursor Z into molybdopterin. Acts by mediating the incorporation of 2 sulfur atoms from thiocarboxylated MOCS2A into precursor Z to generate a dithiolene group.</text>
</comment>